<dbReference type="RefSeq" id="WP_380248444.1">
    <property type="nucleotide sequence ID" value="NZ_JBHUII010000001.1"/>
</dbReference>
<evidence type="ECO:0000259" key="2">
    <source>
        <dbReference type="SMART" id="SM00327"/>
    </source>
</evidence>
<accession>A0ABW5BJ48</accession>
<dbReference type="Gene3D" id="3.40.50.410">
    <property type="entry name" value="von Willebrand factor, type A domain"/>
    <property type="match status" value="1"/>
</dbReference>
<organism evidence="3 4">
    <name type="scientific">Kiloniella antarctica</name>
    <dbReference type="NCBI Taxonomy" id="1550907"/>
    <lineage>
        <taxon>Bacteria</taxon>
        <taxon>Pseudomonadati</taxon>
        <taxon>Pseudomonadota</taxon>
        <taxon>Alphaproteobacteria</taxon>
        <taxon>Rhodospirillales</taxon>
        <taxon>Kiloniellaceae</taxon>
        <taxon>Kiloniella</taxon>
    </lineage>
</organism>
<evidence type="ECO:0000256" key="1">
    <source>
        <dbReference type="SAM" id="MobiDB-lite"/>
    </source>
</evidence>
<comment type="caution">
    <text evidence="3">The sequence shown here is derived from an EMBL/GenBank/DDBJ whole genome shotgun (WGS) entry which is preliminary data.</text>
</comment>
<dbReference type="PANTHER" id="PTHR39338">
    <property type="entry name" value="BLL5662 PROTEIN-RELATED"/>
    <property type="match status" value="1"/>
</dbReference>
<dbReference type="PANTHER" id="PTHR39338:SF6">
    <property type="entry name" value="BLL5662 PROTEIN"/>
    <property type="match status" value="1"/>
</dbReference>
<dbReference type="Pfam" id="PF05762">
    <property type="entry name" value="VWA_CoxE"/>
    <property type="match status" value="1"/>
</dbReference>
<dbReference type="InterPro" id="IPR008912">
    <property type="entry name" value="Uncharacterised_CoxE"/>
</dbReference>
<dbReference type="PIRSF" id="PIRSF010256">
    <property type="entry name" value="CoxE_vWa"/>
    <property type="match status" value="1"/>
</dbReference>
<reference evidence="4" key="1">
    <citation type="journal article" date="2019" name="Int. J. Syst. Evol. Microbiol.">
        <title>The Global Catalogue of Microorganisms (GCM) 10K type strain sequencing project: providing services to taxonomists for standard genome sequencing and annotation.</title>
        <authorList>
            <consortium name="The Broad Institute Genomics Platform"/>
            <consortium name="The Broad Institute Genome Sequencing Center for Infectious Disease"/>
            <person name="Wu L."/>
            <person name="Ma J."/>
        </authorList>
    </citation>
    <scope>NUCLEOTIDE SEQUENCE [LARGE SCALE GENOMIC DNA]</scope>
    <source>
        <strain evidence="4">CGMCC 4.7192</strain>
    </source>
</reference>
<sequence length="410" mass="47126">MKSSPSKSASPNEGFLSQNLLHFARTLRKAGLKVPSSRVIEAVDAIGITGLARREELHATLGCLFVTRRDQQEIFDQCFYIFWRNPELLERAISMILPTTFLENAPQDEKDKALKRVSEAFTPEQEKSSLPDEEEKDEVEFDARMTISDEEVLRHKDFEQMSSQEQQNALRLIKRLKLPAENIVTRRFSPTLHRHKIDMRRSMQASMRNGGDIINLRHKSRQHKRAPLVVLCDISGSMSHYSRMLLHFIHTLSGARDRIHSFVFGTRLHNITRQMCSTDVDEALEAVGKQVNDWSGGTRIATALHDFNKNWSRRVLGQGANVLLITDGLERESNQDLSLEMDRLHRSCRKLIWLNPLLRYDAFEVKAQGIKLMLPHVDEFRSAHNLESLEGLVESLQSNPLIKHTKAYKK</sequence>
<dbReference type="CDD" id="cd00198">
    <property type="entry name" value="vWFA"/>
    <property type="match status" value="1"/>
</dbReference>
<dbReference type="InterPro" id="IPR011195">
    <property type="entry name" value="UCP010256"/>
</dbReference>
<dbReference type="SUPFAM" id="SSF53300">
    <property type="entry name" value="vWA-like"/>
    <property type="match status" value="1"/>
</dbReference>
<proteinExistence type="predicted"/>
<keyword evidence="4" id="KW-1185">Reference proteome</keyword>
<feature type="region of interest" description="Disordered" evidence="1">
    <location>
        <begin position="120"/>
        <end position="139"/>
    </location>
</feature>
<dbReference type="InterPro" id="IPR036465">
    <property type="entry name" value="vWFA_dom_sf"/>
</dbReference>
<evidence type="ECO:0000313" key="3">
    <source>
        <dbReference type="EMBL" id="MFD2204650.1"/>
    </source>
</evidence>
<dbReference type="EMBL" id="JBHUII010000001">
    <property type="protein sequence ID" value="MFD2204650.1"/>
    <property type="molecule type" value="Genomic_DNA"/>
</dbReference>
<gene>
    <name evidence="3" type="ORF">ACFSKO_03465</name>
</gene>
<dbReference type="Proteomes" id="UP001597294">
    <property type="component" value="Unassembled WGS sequence"/>
</dbReference>
<feature type="compositionally biased region" description="Basic and acidic residues" evidence="1">
    <location>
        <begin position="120"/>
        <end position="130"/>
    </location>
</feature>
<dbReference type="InterPro" id="IPR002035">
    <property type="entry name" value="VWF_A"/>
</dbReference>
<protein>
    <submittedName>
        <fullName evidence="3">VWA domain-containing protein</fullName>
    </submittedName>
</protein>
<name>A0ABW5BJ48_9PROT</name>
<dbReference type="SMART" id="SM00327">
    <property type="entry name" value="VWA"/>
    <property type="match status" value="1"/>
</dbReference>
<evidence type="ECO:0000313" key="4">
    <source>
        <dbReference type="Proteomes" id="UP001597294"/>
    </source>
</evidence>
<feature type="domain" description="VWFA" evidence="2">
    <location>
        <begin position="225"/>
        <end position="390"/>
    </location>
</feature>